<evidence type="ECO:0000259" key="1">
    <source>
        <dbReference type="Pfam" id="PF13274"/>
    </source>
</evidence>
<protein>
    <recommendedName>
        <fullName evidence="1">Antitoxin SocA-like Panacea domain-containing protein</fullName>
    </recommendedName>
</protein>
<accession>A0A2S7K9E1</accession>
<dbReference type="Proteomes" id="UP000239504">
    <property type="component" value="Unassembled WGS sequence"/>
</dbReference>
<evidence type="ECO:0000313" key="3">
    <source>
        <dbReference type="Proteomes" id="UP000239504"/>
    </source>
</evidence>
<gene>
    <name evidence="2" type="ORF">CW354_04050</name>
</gene>
<organism evidence="2 3">
    <name type="scientific">Hyphococcus luteus</name>
    <dbReference type="NCBI Taxonomy" id="2058213"/>
    <lineage>
        <taxon>Bacteria</taxon>
        <taxon>Pseudomonadati</taxon>
        <taxon>Pseudomonadota</taxon>
        <taxon>Alphaproteobacteria</taxon>
        <taxon>Parvularculales</taxon>
        <taxon>Parvularculaceae</taxon>
        <taxon>Hyphococcus</taxon>
    </lineage>
</organism>
<evidence type="ECO:0000313" key="2">
    <source>
        <dbReference type="EMBL" id="PQA89126.1"/>
    </source>
</evidence>
<dbReference type="Pfam" id="PF13274">
    <property type="entry name" value="SocA_Panacea"/>
    <property type="match status" value="1"/>
</dbReference>
<dbReference type="OrthoDB" id="9799173at2"/>
<dbReference type="EMBL" id="PJCH01000003">
    <property type="protein sequence ID" value="PQA89126.1"/>
    <property type="molecule type" value="Genomic_DNA"/>
</dbReference>
<dbReference type="AlphaFoldDB" id="A0A2S7K9E1"/>
<comment type="caution">
    <text evidence="2">The sequence shown here is derived from an EMBL/GenBank/DDBJ whole genome shotgun (WGS) entry which is preliminary data.</text>
</comment>
<sequence length="165" mass="19082">MANNRVYPLWLVNTFLDKYGANGDISHMKAQKLAYLTHGHWLQTHDEPFLSENPQVWTYGPVFSTLYQDLKDYRNEIISHPVVFAFDDDPENPTRVTDPEIVSVVEKVWKKYGKCSGTSLSDLTHAPNSPWSEMAKKYNYRVPKGLEIPVDLIKKHYRTQVPSLD</sequence>
<name>A0A2S7K9E1_9PROT</name>
<dbReference type="InterPro" id="IPR025272">
    <property type="entry name" value="SocA_Panacea"/>
</dbReference>
<reference evidence="2 3" key="1">
    <citation type="submission" date="2017-12" db="EMBL/GenBank/DDBJ databases">
        <authorList>
            <person name="Hurst M.R.H."/>
        </authorList>
    </citation>
    <scope>NUCLEOTIDE SEQUENCE [LARGE SCALE GENOMIC DNA]</scope>
    <source>
        <strain evidence="2 3">SY-3-19</strain>
    </source>
</reference>
<feature type="domain" description="Antitoxin SocA-like Panacea" evidence="1">
    <location>
        <begin position="31"/>
        <end position="131"/>
    </location>
</feature>
<proteinExistence type="predicted"/>
<keyword evidence="3" id="KW-1185">Reference proteome</keyword>
<dbReference type="RefSeq" id="WP_104828764.1">
    <property type="nucleotide sequence ID" value="NZ_PJCH01000003.1"/>
</dbReference>